<keyword evidence="3" id="KW-1185">Reference proteome</keyword>
<dbReference type="RefSeq" id="WP_206642686.1">
    <property type="nucleotide sequence ID" value="NZ_CP071247.1"/>
</dbReference>
<proteinExistence type="predicted"/>
<feature type="region of interest" description="Disordered" evidence="1">
    <location>
        <begin position="18"/>
        <end position="51"/>
    </location>
</feature>
<name>A0ABX7MQT5_9GAMM</name>
<sequence length="217" mass="23988">MSLLTSLIRAGAQFQQALEKRPANQANARPVPSKAPDAVTGPGDDRFTPSGNDIADLAKVKSRKLTVDEYKQNVGQDLAMLRETLRHKLAEFDLHPATKLDVGKGEQGTIQLSGDAPQDKLKQIGRDLNLNKPFKEAFNRLSINEPTLHFVDNAMKLSQAYGVNNHLLETLVSDQEQFNGLQDLVHRYDNLRRSVASGPLENASEQRGYAFSLNARA</sequence>
<accession>A0ABX7MQT5</accession>
<protein>
    <submittedName>
        <fullName evidence="2">Uncharacterized protein</fullName>
    </submittedName>
</protein>
<reference evidence="2 3" key="1">
    <citation type="submission" date="2021-03" db="EMBL/GenBank/DDBJ databases">
        <title>Genome sequencing of Marinobacter sp. LPB0319.</title>
        <authorList>
            <person name="Kim J."/>
        </authorList>
    </citation>
    <scope>NUCLEOTIDE SEQUENCE [LARGE SCALE GENOMIC DNA]</scope>
    <source>
        <strain evidence="2 3">LPB0319</strain>
    </source>
</reference>
<dbReference type="Proteomes" id="UP000663555">
    <property type="component" value="Chromosome"/>
</dbReference>
<dbReference type="EMBL" id="CP071247">
    <property type="protein sequence ID" value="QSP93461.1"/>
    <property type="molecule type" value="Genomic_DNA"/>
</dbReference>
<evidence type="ECO:0000256" key="1">
    <source>
        <dbReference type="SAM" id="MobiDB-lite"/>
    </source>
</evidence>
<organism evidence="2 3">
    <name type="scientific">Marinobacter salinisoli</name>
    <dbReference type="NCBI Taxonomy" id="2769486"/>
    <lineage>
        <taxon>Bacteria</taxon>
        <taxon>Pseudomonadati</taxon>
        <taxon>Pseudomonadota</taxon>
        <taxon>Gammaproteobacteria</taxon>
        <taxon>Pseudomonadales</taxon>
        <taxon>Marinobacteraceae</taxon>
        <taxon>Marinobacter</taxon>
    </lineage>
</organism>
<evidence type="ECO:0000313" key="3">
    <source>
        <dbReference type="Proteomes" id="UP000663555"/>
    </source>
</evidence>
<gene>
    <name evidence="2" type="ORF">LPB19_09495</name>
</gene>
<evidence type="ECO:0000313" key="2">
    <source>
        <dbReference type="EMBL" id="QSP93461.1"/>
    </source>
</evidence>